<comment type="caution">
    <text evidence="2">The sequence shown here is derived from an EMBL/GenBank/DDBJ whole genome shotgun (WGS) entry which is preliminary data.</text>
</comment>
<evidence type="ECO:0000256" key="1">
    <source>
        <dbReference type="SAM" id="MobiDB-lite"/>
    </source>
</evidence>
<evidence type="ECO:0000313" key="2">
    <source>
        <dbReference type="EMBL" id="CAB1451404.1"/>
    </source>
</evidence>
<dbReference type="AlphaFoldDB" id="A0A9N7VKV2"/>
<dbReference type="EMBL" id="CADEAL010004088">
    <property type="protein sequence ID" value="CAB1451404.1"/>
    <property type="molecule type" value="Genomic_DNA"/>
</dbReference>
<accession>A0A9N7VKV2</accession>
<dbReference type="Proteomes" id="UP001153269">
    <property type="component" value="Unassembled WGS sequence"/>
</dbReference>
<sequence>MATEEEVGNAVVSGHILLPASRRRNTGLTRNPASPPPGGMDAGLQNLIGALITSDKHRNLVKEQFGDKLDEECRSLMSPDPEPTLSVWCSRSGPCSARRHEFLNSFRRVTEETFKHLKRDIRRSEELCLFLLRLTGDEDRNRGAASDGDECPVLGGGTHTQSAVVPKDSVLPLETPFIIESRVSVVLCGSLSLWFSVSVVLCLCGSLSL</sequence>
<keyword evidence="3" id="KW-1185">Reference proteome</keyword>
<proteinExistence type="predicted"/>
<reference evidence="2" key="1">
    <citation type="submission" date="2020-03" db="EMBL/GenBank/DDBJ databases">
        <authorList>
            <person name="Weist P."/>
        </authorList>
    </citation>
    <scope>NUCLEOTIDE SEQUENCE</scope>
</reference>
<organism evidence="2 3">
    <name type="scientific">Pleuronectes platessa</name>
    <name type="common">European plaice</name>
    <dbReference type="NCBI Taxonomy" id="8262"/>
    <lineage>
        <taxon>Eukaryota</taxon>
        <taxon>Metazoa</taxon>
        <taxon>Chordata</taxon>
        <taxon>Craniata</taxon>
        <taxon>Vertebrata</taxon>
        <taxon>Euteleostomi</taxon>
        <taxon>Actinopterygii</taxon>
        <taxon>Neopterygii</taxon>
        <taxon>Teleostei</taxon>
        <taxon>Neoteleostei</taxon>
        <taxon>Acanthomorphata</taxon>
        <taxon>Carangaria</taxon>
        <taxon>Pleuronectiformes</taxon>
        <taxon>Pleuronectoidei</taxon>
        <taxon>Pleuronectidae</taxon>
        <taxon>Pleuronectes</taxon>
    </lineage>
</organism>
<gene>
    <name evidence="2" type="ORF">PLEPLA_LOCUS39098</name>
</gene>
<protein>
    <submittedName>
        <fullName evidence="2">Uncharacterized protein</fullName>
    </submittedName>
</protein>
<feature type="region of interest" description="Disordered" evidence="1">
    <location>
        <begin position="21"/>
        <end position="41"/>
    </location>
</feature>
<name>A0A9N7VKV2_PLEPL</name>
<evidence type="ECO:0000313" key="3">
    <source>
        <dbReference type="Proteomes" id="UP001153269"/>
    </source>
</evidence>